<proteinExistence type="inferred from homology"/>
<keyword evidence="4 7" id="KW-0812">Transmembrane</keyword>
<dbReference type="OrthoDB" id="61122at2"/>
<feature type="domain" description="ABC transmembrane type-1" evidence="9">
    <location>
        <begin position="104"/>
        <end position="295"/>
    </location>
</feature>
<evidence type="ECO:0000256" key="5">
    <source>
        <dbReference type="ARBA" id="ARBA00022989"/>
    </source>
</evidence>
<reference evidence="10 11" key="1">
    <citation type="submission" date="2018-11" db="EMBL/GenBank/DDBJ databases">
        <authorList>
            <person name="Li F."/>
        </authorList>
    </citation>
    <scope>NUCLEOTIDE SEQUENCE [LARGE SCALE GENOMIC DNA]</scope>
    <source>
        <strain evidence="10 11">Gsoil 818</strain>
    </source>
</reference>
<feature type="transmembrane region" description="Helical" evidence="7">
    <location>
        <begin position="216"/>
        <end position="241"/>
    </location>
</feature>
<evidence type="ECO:0000259" key="9">
    <source>
        <dbReference type="PROSITE" id="PS50928"/>
    </source>
</evidence>
<feature type="transmembrane region" description="Helical" evidence="7">
    <location>
        <begin position="140"/>
        <end position="161"/>
    </location>
</feature>
<dbReference type="Gene3D" id="1.10.3720.10">
    <property type="entry name" value="MetI-like"/>
    <property type="match status" value="1"/>
</dbReference>
<evidence type="ECO:0000256" key="4">
    <source>
        <dbReference type="ARBA" id="ARBA00022692"/>
    </source>
</evidence>
<dbReference type="GO" id="GO:0005886">
    <property type="term" value="C:plasma membrane"/>
    <property type="evidence" value="ECO:0007669"/>
    <property type="project" value="UniProtKB-SubCell"/>
</dbReference>
<feature type="transmembrane region" description="Helical" evidence="7">
    <location>
        <begin position="276"/>
        <end position="295"/>
    </location>
</feature>
<keyword evidence="2 7" id="KW-0813">Transport</keyword>
<organism evidence="10 11">
    <name type="scientific">Nocardioides pocheonensis</name>
    <dbReference type="NCBI Taxonomy" id="661485"/>
    <lineage>
        <taxon>Bacteria</taxon>
        <taxon>Bacillati</taxon>
        <taxon>Actinomycetota</taxon>
        <taxon>Actinomycetes</taxon>
        <taxon>Propionibacteriales</taxon>
        <taxon>Nocardioidaceae</taxon>
        <taxon>Nocardioides</taxon>
    </lineage>
</organism>
<accession>A0A3N0GJK1</accession>
<evidence type="ECO:0000313" key="11">
    <source>
        <dbReference type="Proteomes" id="UP000279994"/>
    </source>
</evidence>
<dbReference type="RefSeq" id="WP_123224410.1">
    <property type="nucleotide sequence ID" value="NZ_RJSF01000044.1"/>
</dbReference>
<feature type="transmembrane region" description="Helical" evidence="7">
    <location>
        <begin position="173"/>
        <end position="195"/>
    </location>
</feature>
<dbReference type="Pfam" id="PF00528">
    <property type="entry name" value="BPD_transp_1"/>
    <property type="match status" value="1"/>
</dbReference>
<gene>
    <name evidence="10" type="ORF">EFL26_18740</name>
</gene>
<dbReference type="SUPFAM" id="SSF161098">
    <property type="entry name" value="MetI-like"/>
    <property type="match status" value="1"/>
</dbReference>
<evidence type="ECO:0000256" key="3">
    <source>
        <dbReference type="ARBA" id="ARBA00022475"/>
    </source>
</evidence>
<name>A0A3N0GJK1_9ACTN</name>
<dbReference type="PROSITE" id="PS50928">
    <property type="entry name" value="ABC_TM1"/>
    <property type="match status" value="1"/>
</dbReference>
<comment type="similarity">
    <text evidence="7">Belongs to the binding-protein-dependent transport system permease family.</text>
</comment>
<evidence type="ECO:0000256" key="6">
    <source>
        <dbReference type="ARBA" id="ARBA00023136"/>
    </source>
</evidence>
<protein>
    <submittedName>
        <fullName evidence="10">Carbohydrate ABC transporter permease</fullName>
    </submittedName>
</protein>
<evidence type="ECO:0000256" key="7">
    <source>
        <dbReference type="RuleBase" id="RU363032"/>
    </source>
</evidence>
<dbReference type="GO" id="GO:0055085">
    <property type="term" value="P:transmembrane transport"/>
    <property type="evidence" value="ECO:0007669"/>
    <property type="project" value="InterPro"/>
</dbReference>
<feature type="transmembrane region" description="Helical" evidence="7">
    <location>
        <begin position="108"/>
        <end position="128"/>
    </location>
</feature>
<dbReference type="PANTHER" id="PTHR43744:SF12">
    <property type="entry name" value="ABC TRANSPORTER PERMEASE PROTEIN MG189-RELATED"/>
    <property type="match status" value="1"/>
</dbReference>
<feature type="transmembrane region" description="Helical" evidence="7">
    <location>
        <begin position="43"/>
        <end position="65"/>
    </location>
</feature>
<comment type="subcellular location">
    <subcellularLocation>
        <location evidence="1 7">Cell membrane</location>
        <topology evidence="1 7">Multi-pass membrane protein</topology>
    </subcellularLocation>
</comment>
<dbReference type="EMBL" id="RJSF01000044">
    <property type="protein sequence ID" value="RNM12647.1"/>
    <property type="molecule type" value="Genomic_DNA"/>
</dbReference>
<keyword evidence="6 7" id="KW-0472">Membrane</keyword>
<dbReference type="Proteomes" id="UP000279994">
    <property type="component" value="Unassembled WGS sequence"/>
</dbReference>
<dbReference type="PANTHER" id="PTHR43744">
    <property type="entry name" value="ABC TRANSPORTER PERMEASE PROTEIN MG189-RELATED-RELATED"/>
    <property type="match status" value="1"/>
</dbReference>
<dbReference type="InterPro" id="IPR000515">
    <property type="entry name" value="MetI-like"/>
</dbReference>
<evidence type="ECO:0000256" key="8">
    <source>
        <dbReference type="SAM" id="MobiDB-lite"/>
    </source>
</evidence>
<comment type="caution">
    <text evidence="10">The sequence shown here is derived from an EMBL/GenBank/DDBJ whole genome shotgun (WGS) entry which is preliminary data.</text>
</comment>
<evidence type="ECO:0000256" key="1">
    <source>
        <dbReference type="ARBA" id="ARBA00004651"/>
    </source>
</evidence>
<keyword evidence="11" id="KW-1185">Reference proteome</keyword>
<keyword evidence="3" id="KW-1003">Cell membrane</keyword>
<dbReference type="CDD" id="cd06261">
    <property type="entry name" value="TM_PBP2"/>
    <property type="match status" value="1"/>
</dbReference>
<sequence>MTLTKEARTVTIGSPRVGRRARTGSSPKRAGSGSRHRRGATRWVTLGLLALAAVLALFPFILAAVNAVKTAGDYAAHGPLAMPHSFDLNGIKTFWQNVDYTNKLTNSIIISGSVAVVGTLISLFNAYALGIGKVRARRSLLLLLLLATTVPQEALIYPLYYMANNTGLYNTKLVVIIISSVMSSAFGTYLIASTLSEFPRGVLEAARIDGANRWQVLRMIVVPIIWPTLTVLMTFFFIWTWNDFFLPLIMLPSNDNQTVSVAMGSLQGQYTSSPTGLAAASLMGLLPAVAFFLIFQRTLTRGAVAGAVK</sequence>
<dbReference type="AlphaFoldDB" id="A0A3N0GJK1"/>
<dbReference type="InterPro" id="IPR035906">
    <property type="entry name" value="MetI-like_sf"/>
</dbReference>
<feature type="region of interest" description="Disordered" evidence="8">
    <location>
        <begin position="1"/>
        <end position="36"/>
    </location>
</feature>
<keyword evidence="5 7" id="KW-1133">Transmembrane helix</keyword>
<evidence type="ECO:0000256" key="2">
    <source>
        <dbReference type="ARBA" id="ARBA00022448"/>
    </source>
</evidence>
<evidence type="ECO:0000313" key="10">
    <source>
        <dbReference type="EMBL" id="RNM12647.1"/>
    </source>
</evidence>